<dbReference type="InterPro" id="IPR000008">
    <property type="entry name" value="C2_dom"/>
</dbReference>
<dbReference type="PROSITE" id="PS50004">
    <property type="entry name" value="C2"/>
    <property type="match status" value="1"/>
</dbReference>
<dbReference type="Proteomes" id="UP000013827">
    <property type="component" value="Unassembled WGS sequence"/>
</dbReference>
<dbReference type="SUPFAM" id="SSF49562">
    <property type="entry name" value="C2 domain (Calcium/lipid-binding domain, CaLB)"/>
    <property type="match status" value="2"/>
</dbReference>
<proteinExistence type="predicted"/>
<dbReference type="SMART" id="SM00239">
    <property type="entry name" value="C2"/>
    <property type="match status" value="2"/>
</dbReference>
<feature type="compositionally biased region" description="Basic and acidic residues" evidence="1">
    <location>
        <begin position="460"/>
        <end position="469"/>
    </location>
</feature>
<organism evidence="4 5">
    <name type="scientific">Emiliania huxleyi (strain CCMP1516)</name>
    <dbReference type="NCBI Taxonomy" id="280463"/>
    <lineage>
        <taxon>Eukaryota</taxon>
        <taxon>Haptista</taxon>
        <taxon>Haptophyta</taxon>
        <taxon>Prymnesiophyceae</taxon>
        <taxon>Isochrysidales</taxon>
        <taxon>Noelaerhabdaceae</taxon>
        <taxon>Emiliania</taxon>
    </lineage>
</organism>
<sequence>MLSAFVLPSAAPSPCGGFCEKQVCIKSAANLAMKNVDSWPRKPAPESWVKFELGGALVCKTEQHENNASPLWDRCCFVHGSHSHSEYVFSVFDGDYSSEEGDWLGTAVLPANATAGVYELPLAGGEFEPQEGTLLIEIPLAPPPPPPPADDRAKQLKYDVSSKLLLDSAKGGEGEERKFLCIMSASGLVETDFYPRVGKSRYPDSWVKISSLTDETAMMGMGKQEIVDIMERGDQSAKDELYRRVYQFQAEVINKVSAGQIRSDPSNEDVIDEEHNARPGAEPEYECATGTVSNSLEPNWSFCCDVTAFRGRGLLLELYDEDSLYFVNDFLGANMMGQKTLQDGQYQLPLLSGIIGHTHKPAHLNVLVATSAMPPVANVGEDCWEACGERGGHCPGFCGALGACCKQIDELAHEPGCPDHGIDPYWHSCVVADLSAASLAAEPAALSQAAPGFASQDKGASGDDPRDTELLTPPSLPVWTVTIVVFAVALAARVFTMRGRGRGGAAEEERPAIVAPMI</sequence>
<feature type="transmembrane region" description="Helical" evidence="2">
    <location>
        <begin position="476"/>
        <end position="495"/>
    </location>
</feature>
<feature type="domain" description="C2" evidence="3">
    <location>
        <begin position="2"/>
        <end position="134"/>
    </location>
</feature>
<accession>A0A0D3JMC7</accession>
<dbReference type="Pfam" id="PF00168">
    <property type="entry name" value="C2"/>
    <property type="match status" value="2"/>
</dbReference>
<dbReference type="RefSeq" id="XP_005777091.1">
    <property type="nucleotide sequence ID" value="XM_005777034.1"/>
</dbReference>
<evidence type="ECO:0000313" key="4">
    <source>
        <dbReference type="EnsemblProtists" id="EOD24662"/>
    </source>
</evidence>
<dbReference type="CDD" id="cd00030">
    <property type="entry name" value="C2"/>
    <property type="match status" value="1"/>
</dbReference>
<feature type="region of interest" description="Disordered" evidence="1">
    <location>
        <begin position="450"/>
        <end position="472"/>
    </location>
</feature>
<keyword evidence="2" id="KW-0812">Transmembrane</keyword>
<keyword evidence="2" id="KW-1133">Transmembrane helix</keyword>
<reference evidence="5" key="1">
    <citation type="journal article" date="2013" name="Nature">
        <title>Pan genome of the phytoplankton Emiliania underpins its global distribution.</title>
        <authorList>
            <person name="Read B.A."/>
            <person name="Kegel J."/>
            <person name="Klute M.J."/>
            <person name="Kuo A."/>
            <person name="Lefebvre S.C."/>
            <person name="Maumus F."/>
            <person name="Mayer C."/>
            <person name="Miller J."/>
            <person name="Monier A."/>
            <person name="Salamov A."/>
            <person name="Young J."/>
            <person name="Aguilar M."/>
            <person name="Claverie J.M."/>
            <person name="Frickenhaus S."/>
            <person name="Gonzalez K."/>
            <person name="Herman E.K."/>
            <person name="Lin Y.C."/>
            <person name="Napier J."/>
            <person name="Ogata H."/>
            <person name="Sarno A.F."/>
            <person name="Shmutz J."/>
            <person name="Schroeder D."/>
            <person name="de Vargas C."/>
            <person name="Verret F."/>
            <person name="von Dassow P."/>
            <person name="Valentin K."/>
            <person name="Van de Peer Y."/>
            <person name="Wheeler G."/>
            <person name="Dacks J.B."/>
            <person name="Delwiche C.F."/>
            <person name="Dyhrman S.T."/>
            <person name="Glockner G."/>
            <person name="John U."/>
            <person name="Richards T."/>
            <person name="Worden A.Z."/>
            <person name="Zhang X."/>
            <person name="Grigoriev I.V."/>
            <person name="Allen A.E."/>
            <person name="Bidle K."/>
            <person name="Borodovsky M."/>
            <person name="Bowler C."/>
            <person name="Brownlee C."/>
            <person name="Cock J.M."/>
            <person name="Elias M."/>
            <person name="Gladyshev V.N."/>
            <person name="Groth M."/>
            <person name="Guda C."/>
            <person name="Hadaegh A."/>
            <person name="Iglesias-Rodriguez M.D."/>
            <person name="Jenkins J."/>
            <person name="Jones B.M."/>
            <person name="Lawson T."/>
            <person name="Leese F."/>
            <person name="Lindquist E."/>
            <person name="Lobanov A."/>
            <person name="Lomsadze A."/>
            <person name="Malik S.B."/>
            <person name="Marsh M.E."/>
            <person name="Mackinder L."/>
            <person name="Mock T."/>
            <person name="Mueller-Roeber B."/>
            <person name="Pagarete A."/>
            <person name="Parker M."/>
            <person name="Probert I."/>
            <person name="Quesneville H."/>
            <person name="Raines C."/>
            <person name="Rensing S.A."/>
            <person name="Riano-Pachon D.M."/>
            <person name="Richier S."/>
            <person name="Rokitta S."/>
            <person name="Shiraiwa Y."/>
            <person name="Soanes D.M."/>
            <person name="van der Giezen M."/>
            <person name="Wahlund T.M."/>
            <person name="Williams B."/>
            <person name="Wilson W."/>
            <person name="Wolfe G."/>
            <person name="Wurch L.L."/>
        </authorList>
    </citation>
    <scope>NUCLEOTIDE SEQUENCE</scope>
</reference>
<evidence type="ECO:0000256" key="1">
    <source>
        <dbReference type="SAM" id="MobiDB-lite"/>
    </source>
</evidence>
<evidence type="ECO:0000313" key="5">
    <source>
        <dbReference type="Proteomes" id="UP000013827"/>
    </source>
</evidence>
<dbReference type="Gene3D" id="2.60.40.150">
    <property type="entry name" value="C2 domain"/>
    <property type="match status" value="1"/>
</dbReference>
<dbReference type="HOGENOM" id="CLU_501987_0_0_1"/>
<keyword evidence="2" id="KW-0472">Membrane</keyword>
<evidence type="ECO:0000259" key="3">
    <source>
        <dbReference type="PROSITE" id="PS50004"/>
    </source>
</evidence>
<dbReference type="AlphaFoldDB" id="A0A0D3JMC7"/>
<dbReference type="GeneID" id="17270209"/>
<evidence type="ECO:0000256" key="2">
    <source>
        <dbReference type="SAM" id="Phobius"/>
    </source>
</evidence>
<reference evidence="4" key="2">
    <citation type="submission" date="2024-10" db="UniProtKB">
        <authorList>
            <consortium name="EnsemblProtists"/>
        </authorList>
    </citation>
    <scope>IDENTIFICATION</scope>
</reference>
<dbReference type="EnsemblProtists" id="EOD24662">
    <property type="protein sequence ID" value="EOD24662"/>
    <property type="gene ID" value="EMIHUDRAFT_435430"/>
</dbReference>
<feature type="region of interest" description="Disordered" evidence="1">
    <location>
        <begin position="263"/>
        <end position="284"/>
    </location>
</feature>
<keyword evidence="5" id="KW-1185">Reference proteome</keyword>
<protein>
    <recommendedName>
        <fullName evidence="3">C2 domain-containing protein</fullName>
    </recommendedName>
</protein>
<dbReference type="InterPro" id="IPR035892">
    <property type="entry name" value="C2_domain_sf"/>
</dbReference>
<name>A0A0D3JMC7_EMIH1</name>
<dbReference type="PaxDb" id="2903-EOD24662"/>
<dbReference type="KEGG" id="ehx:EMIHUDRAFT_435430"/>